<keyword evidence="5 9" id="KW-0808">Transferase</keyword>
<evidence type="ECO:0000256" key="1">
    <source>
        <dbReference type="ARBA" id="ARBA00001286"/>
    </source>
</evidence>
<gene>
    <name evidence="11" type="ORF">H9785_05705</name>
</gene>
<dbReference type="InterPro" id="IPR014048">
    <property type="entry name" value="MethylDNA_cys_MeTrfase_DNA-bd"/>
</dbReference>
<evidence type="ECO:0000313" key="11">
    <source>
        <dbReference type="EMBL" id="HJA83443.1"/>
    </source>
</evidence>
<dbReference type="EMBL" id="DWZE01000066">
    <property type="protein sequence ID" value="HJA83443.1"/>
    <property type="molecule type" value="Genomic_DNA"/>
</dbReference>
<protein>
    <recommendedName>
        <fullName evidence="9">Methylated-DNA--protein-cysteine methyltransferase</fullName>
        <ecNumber evidence="9">2.1.1.63</ecNumber>
    </recommendedName>
    <alternativeName>
        <fullName evidence="9">6-O-methylguanine-DNA methyltransferase</fullName>
        <shortName evidence="9">MGMT</shortName>
    </alternativeName>
    <alternativeName>
        <fullName evidence="9">O-6-methylguanine-DNA-alkyltransferase</fullName>
    </alternativeName>
</protein>
<evidence type="ECO:0000256" key="2">
    <source>
        <dbReference type="ARBA" id="ARBA00008711"/>
    </source>
</evidence>
<reference evidence="11" key="1">
    <citation type="journal article" date="2021" name="PeerJ">
        <title>Extensive microbial diversity within the chicken gut microbiome revealed by metagenomics and culture.</title>
        <authorList>
            <person name="Gilroy R."/>
            <person name="Ravi A."/>
            <person name="Getino M."/>
            <person name="Pursley I."/>
            <person name="Horton D.L."/>
            <person name="Alikhan N.F."/>
            <person name="Baker D."/>
            <person name="Gharbi K."/>
            <person name="Hall N."/>
            <person name="Watson M."/>
            <person name="Adriaenssens E.M."/>
            <person name="Foster-Nyarko E."/>
            <person name="Jarju S."/>
            <person name="Secka A."/>
            <person name="Antonio M."/>
            <person name="Oren A."/>
            <person name="Chaudhuri R.R."/>
            <person name="La Ragione R."/>
            <person name="Hildebrand F."/>
            <person name="Pallen M.J."/>
        </authorList>
    </citation>
    <scope>NUCLEOTIDE SEQUENCE</scope>
    <source>
        <strain evidence="11">ChiHecec1B25-7008</strain>
    </source>
</reference>
<keyword evidence="7 9" id="KW-0234">DNA repair</keyword>
<dbReference type="Pfam" id="PF01035">
    <property type="entry name" value="DNA_binding_1"/>
    <property type="match status" value="1"/>
</dbReference>
<dbReference type="InterPro" id="IPR023546">
    <property type="entry name" value="MGMT"/>
</dbReference>
<evidence type="ECO:0000256" key="5">
    <source>
        <dbReference type="ARBA" id="ARBA00022679"/>
    </source>
</evidence>
<dbReference type="GO" id="GO:0003908">
    <property type="term" value="F:methylated-DNA-[protein]-cysteine S-methyltransferase activity"/>
    <property type="evidence" value="ECO:0007669"/>
    <property type="project" value="UniProtKB-UniRule"/>
</dbReference>
<comment type="similarity">
    <text evidence="2 9">Belongs to the MGMT family.</text>
</comment>
<evidence type="ECO:0000256" key="8">
    <source>
        <dbReference type="ARBA" id="ARBA00049348"/>
    </source>
</evidence>
<sequence length="177" mass="20086">MIMTTNVICIQTYCSPCGDLLLGSMGDKLCLCDWMNRRNRKAVDNRLHRLLKALYRRQISDIHVEAIRQLNEYFRHERTSFDVPLLLAGTEFQQEVWQALMEIPYGETRSYAEVATQLGNADVVRAVARANGANAISIFVPCHRVIGSNHSLIGYAGGVEAKKYLLDLEQSLKPFLR</sequence>
<dbReference type="PANTHER" id="PTHR10815">
    <property type="entry name" value="METHYLATED-DNA--PROTEIN-CYSTEINE METHYLTRANSFERASE"/>
    <property type="match status" value="1"/>
</dbReference>
<name>A0A9D2HSS4_9BACE</name>
<evidence type="ECO:0000313" key="12">
    <source>
        <dbReference type="Proteomes" id="UP000823860"/>
    </source>
</evidence>
<accession>A0A9D2HSS4</accession>
<evidence type="ECO:0000256" key="4">
    <source>
        <dbReference type="ARBA" id="ARBA00022603"/>
    </source>
</evidence>
<comment type="caution">
    <text evidence="11">The sequence shown here is derived from an EMBL/GenBank/DDBJ whole genome shotgun (WGS) entry which is preliminary data.</text>
</comment>
<dbReference type="Proteomes" id="UP000823860">
    <property type="component" value="Unassembled WGS sequence"/>
</dbReference>
<dbReference type="InterPro" id="IPR036631">
    <property type="entry name" value="MGMT_N_sf"/>
</dbReference>
<dbReference type="FunFam" id="1.10.10.10:FF:000214">
    <property type="entry name" value="Methylated-DNA--protein-cysteine methyltransferase"/>
    <property type="match status" value="1"/>
</dbReference>
<keyword evidence="6 9" id="KW-0227">DNA damage</keyword>
<evidence type="ECO:0000256" key="7">
    <source>
        <dbReference type="ARBA" id="ARBA00023204"/>
    </source>
</evidence>
<dbReference type="InterPro" id="IPR001497">
    <property type="entry name" value="MethylDNA_cys_MeTrfase_AS"/>
</dbReference>
<comment type="subcellular location">
    <subcellularLocation>
        <location evidence="9">Cytoplasm</location>
    </subcellularLocation>
</comment>
<dbReference type="SUPFAM" id="SSF46767">
    <property type="entry name" value="Methylated DNA-protein cysteine methyltransferase, C-terminal domain"/>
    <property type="match status" value="1"/>
</dbReference>
<evidence type="ECO:0000256" key="6">
    <source>
        <dbReference type="ARBA" id="ARBA00022763"/>
    </source>
</evidence>
<dbReference type="PROSITE" id="PS00374">
    <property type="entry name" value="MGMT"/>
    <property type="match status" value="1"/>
</dbReference>
<dbReference type="SUPFAM" id="SSF53155">
    <property type="entry name" value="Methylated DNA-protein cysteine methyltransferase domain"/>
    <property type="match status" value="1"/>
</dbReference>
<organism evidence="11 12">
    <name type="scientific">Candidatus Bacteroides intestinavium</name>
    <dbReference type="NCBI Taxonomy" id="2838469"/>
    <lineage>
        <taxon>Bacteria</taxon>
        <taxon>Pseudomonadati</taxon>
        <taxon>Bacteroidota</taxon>
        <taxon>Bacteroidia</taxon>
        <taxon>Bacteroidales</taxon>
        <taxon>Bacteroidaceae</taxon>
        <taxon>Bacteroides</taxon>
    </lineage>
</organism>
<dbReference type="HAMAP" id="MF_00772">
    <property type="entry name" value="OGT"/>
    <property type="match status" value="1"/>
</dbReference>
<dbReference type="NCBIfam" id="TIGR00589">
    <property type="entry name" value="ogt"/>
    <property type="match status" value="1"/>
</dbReference>
<dbReference type="GO" id="GO:0032259">
    <property type="term" value="P:methylation"/>
    <property type="evidence" value="ECO:0007669"/>
    <property type="project" value="UniProtKB-KW"/>
</dbReference>
<dbReference type="EC" id="2.1.1.63" evidence="9"/>
<dbReference type="PANTHER" id="PTHR10815:SF5">
    <property type="entry name" value="METHYLATED-DNA--PROTEIN-CYSTEINE METHYLTRANSFERASE"/>
    <property type="match status" value="1"/>
</dbReference>
<dbReference type="InterPro" id="IPR036388">
    <property type="entry name" value="WH-like_DNA-bd_sf"/>
</dbReference>
<feature type="domain" description="Methylated-DNA-[protein]-cysteine S-methyltransferase DNA binding" evidence="10">
    <location>
        <begin position="91"/>
        <end position="170"/>
    </location>
</feature>
<comment type="catalytic activity">
    <reaction evidence="8 9">
        <text>a 6-O-methyl-2'-deoxyguanosine in DNA + L-cysteinyl-[protein] = S-methyl-L-cysteinyl-[protein] + a 2'-deoxyguanosine in DNA</text>
        <dbReference type="Rhea" id="RHEA:24000"/>
        <dbReference type="Rhea" id="RHEA-COMP:10131"/>
        <dbReference type="Rhea" id="RHEA-COMP:10132"/>
        <dbReference type="Rhea" id="RHEA-COMP:11367"/>
        <dbReference type="Rhea" id="RHEA-COMP:11368"/>
        <dbReference type="ChEBI" id="CHEBI:29950"/>
        <dbReference type="ChEBI" id="CHEBI:82612"/>
        <dbReference type="ChEBI" id="CHEBI:85445"/>
        <dbReference type="ChEBI" id="CHEBI:85448"/>
        <dbReference type="EC" id="2.1.1.63"/>
    </reaction>
</comment>
<comment type="catalytic activity">
    <reaction evidence="1 9">
        <text>a 4-O-methyl-thymidine in DNA + L-cysteinyl-[protein] = a thymidine in DNA + S-methyl-L-cysteinyl-[protein]</text>
        <dbReference type="Rhea" id="RHEA:53428"/>
        <dbReference type="Rhea" id="RHEA-COMP:10131"/>
        <dbReference type="Rhea" id="RHEA-COMP:10132"/>
        <dbReference type="Rhea" id="RHEA-COMP:13555"/>
        <dbReference type="Rhea" id="RHEA-COMP:13556"/>
        <dbReference type="ChEBI" id="CHEBI:29950"/>
        <dbReference type="ChEBI" id="CHEBI:82612"/>
        <dbReference type="ChEBI" id="CHEBI:137386"/>
        <dbReference type="ChEBI" id="CHEBI:137387"/>
        <dbReference type="EC" id="2.1.1.63"/>
    </reaction>
</comment>
<reference evidence="11" key="2">
    <citation type="submission" date="2021-04" db="EMBL/GenBank/DDBJ databases">
        <authorList>
            <person name="Gilroy R."/>
        </authorList>
    </citation>
    <scope>NUCLEOTIDE SEQUENCE</scope>
    <source>
        <strain evidence="11">ChiHecec1B25-7008</strain>
    </source>
</reference>
<keyword evidence="3 9" id="KW-0963">Cytoplasm</keyword>
<comment type="function">
    <text evidence="9">Involved in the cellular defense against the biological effects of O6-methylguanine (O6-MeG) and O4-methylthymine (O4-MeT) in DNA. Repairs the methylated nucleobase in DNA by stoichiometrically transferring the methyl group to a cysteine residue in the enzyme. This is a suicide reaction: the enzyme is irreversibly inactivated.</text>
</comment>
<evidence type="ECO:0000256" key="9">
    <source>
        <dbReference type="HAMAP-Rule" id="MF_00772"/>
    </source>
</evidence>
<comment type="miscellaneous">
    <text evidence="9">This enzyme catalyzes only one turnover and therefore is not strictly catalytic. According to one definition, an enzyme is a biocatalyst that acts repeatedly and over many reaction cycles.</text>
</comment>
<dbReference type="GO" id="GO:0005737">
    <property type="term" value="C:cytoplasm"/>
    <property type="evidence" value="ECO:0007669"/>
    <property type="project" value="UniProtKB-SubCell"/>
</dbReference>
<dbReference type="CDD" id="cd06445">
    <property type="entry name" value="ATase"/>
    <property type="match status" value="1"/>
</dbReference>
<evidence type="ECO:0000259" key="10">
    <source>
        <dbReference type="Pfam" id="PF01035"/>
    </source>
</evidence>
<keyword evidence="4 9" id="KW-0489">Methyltransferase</keyword>
<dbReference type="InterPro" id="IPR036217">
    <property type="entry name" value="MethylDNA_cys_MeTrfase_DNAb"/>
</dbReference>
<dbReference type="GO" id="GO:0006307">
    <property type="term" value="P:DNA alkylation repair"/>
    <property type="evidence" value="ECO:0007669"/>
    <property type="project" value="UniProtKB-UniRule"/>
</dbReference>
<feature type="active site" description="Nucleophile; methyl group acceptor" evidence="9">
    <location>
        <position position="142"/>
    </location>
</feature>
<dbReference type="Gene3D" id="1.10.10.10">
    <property type="entry name" value="Winged helix-like DNA-binding domain superfamily/Winged helix DNA-binding domain"/>
    <property type="match status" value="1"/>
</dbReference>
<evidence type="ECO:0000256" key="3">
    <source>
        <dbReference type="ARBA" id="ARBA00022490"/>
    </source>
</evidence>
<dbReference type="AlphaFoldDB" id="A0A9D2HSS4"/>
<dbReference type="Gene3D" id="3.30.160.70">
    <property type="entry name" value="Methylated DNA-protein cysteine methyltransferase domain"/>
    <property type="match status" value="1"/>
</dbReference>
<proteinExistence type="inferred from homology"/>